<dbReference type="GO" id="GO:0006334">
    <property type="term" value="P:nucleosome assembly"/>
    <property type="evidence" value="ECO:0007669"/>
    <property type="project" value="TreeGrafter"/>
</dbReference>
<comment type="subcellular location">
    <subcellularLocation>
        <location evidence="1">Nucleus</location>
    </subcellularLocation>
</comment>
<dbReference type="EMBL" id="DF973575">
    <property type="protein sequence ID" value="GAU35090.1"/>
    <property type="molecule type" value="Genomic_DNA"/>
</dbReference>
<dbReference type="FunFam" id="2.130.10.10:FF:000466">
    <property type="entry name" value="Chromatin assembly factor 1 subunit FAS2"/>
    <property type="match status" value="1"/>
</dbReference>
<dbReference type="GO" id="GO:0033186">
    <property type="term" value="C:CAF-1 complex"/>
    <property type="evidence" value="ECO:0007669"/>
    <property type="project" value="TreeGrafter"/>
</dbReference>
<evidence type="ECO:0000256" key="7">
    <source>
        <dbReference type="ARBA" id="ARBA00023015"/>
    </source>
</evidence>
<dbReference type="Gene3D" id="2.130.10.10">
    <property type="entry name" value="YVTN repeat-like/Quinoprotein amine dehydrogenase"/>
    <property type="match status" value="2"/>
</dbReference>
<evidence type="ECO:0000259" key="15">
    <source>
        <dbReference type="Pfam" id="PF24105"/>
    </source>
</evidence>
<dbReference type="PROSITE" id="PS00678">
    <property type="entry name" value="WD_REPEATS_1"/>
    <property type="match status" value="1"/>
</dbReference>
<feature type="region of interest" description="Disordered" evidence="14">
    <location>
        <begin position="507"/>
        <end position="599"/>
    </location>
</feature>
<keyword evidence="5" id="KW-0227">DNA damage</keyword>
<dbReference type="Pfam" id="PF24105">
    <property type="entry name" value="Beta-prop_CAF1B_HIR1"/>
    <property type="match status" value="1"/>
</dbReference>
<feature type="repeat" description="WD" evidence="13">
    <location>
        <begin position="16"/>
        <end position="50"/>
    </location>
</feature>
<evidence type="ECO:0000256" key="9">
    <source>
        <dbReference type="ARBA" id="ARBA00023172"/>
    </source>
</evidence>
<gene>
    <name evidence="16" type="ORF">TSUD_70130</name>
</gene>
<dbReference type="SMART" id="SM00320">
    <property type="entry name" value="WD40"/>
    <property type="match status" value="5"/>
</dbReference>
<feature type="domain" description="CAF1B/HIR1 beta-propeller" evidence="15">
    <location>
        <begin position="1"/>
        <end position="371"/>
    </location>
</feature>
<dbReference type="PANTHER" id="PTHR15271">
    <property type="entry name" value="CHROMATIN ASSEMBLY FACTOR 1 SUBUNIT B"/>
    <property type="match status" value="1"/>
</dbReference>
<keyword evidence="3 13" id="KW-0853">WD repeat</keyword>
<keyword evidence="8" id="KW-0804">Transcription</keyword>
<dbReference type="Proteomes" id="UP000242715">
    <property type="component" value="Unassembled WGS sequence"/>
</dbReference>
<evidence type="ECO:0000256" key="10">
    <source>
        <dbReference type="ARBA" id="ARBA00023204"/>
    </source>
</evidence>
<evidence type="ECO:0000313" key="16">
    <source>
        <dbReference type="EMBL" id="GAU35090.1"/>
    </source>
</evidence>
<feature type="compositionally biased region" description="Polar residues" evidence="14">
    <location>
        <begin position="573"/>
        <end position="584"/>
    </location>
</feature>
<evidence type="ECO:0000256" key="8">
    <source>
        <dbReference type="ARBA" id="ARBA00023163"/>
    </source>
</evidence>
<evidence type="ECO:0000256" key="3">
    <source>
        <dbReference type="ARBA" id="ARBA00022574"/>
    </source>
</evidence>
<evidence type="ECO:0000256" key="13">
    <source>
        <dbReference type="PROSITE-ProRule" id="PRU00221"/>
    </source>
</evidence>
<dbReference type="InterPro" id="IPR019775">
    <property type="entry name" value="WD40_repeat_CS"/>
</dbReference>
<dbReference type="GO" id="GO:0006281">
    <property type="term" value="P:DNA repair"/>
    <property type="evidence" value="ECO:0007669"/>
    <property type="project" value="UniProtKB-KW"/>
</dbReference>
<evidence type="ECO:0000256" key="11">
    <source>
        <dbReference type="ARBA" id="ARBA00023242"/>
    </source>
</evidence>
<evidence type="ECO:0000256" key="6">
    <source>
        <dbReference type="ARBA" id="ARBA00022853"/>
    </source>
</evidence>
<feature type="compositionally biased region" description="Basic and acidic residues" evidence="14">
    <location>
        <begin position="508"/>
        <end position="517"/>
    </location>
</feature>
<evidence type="ECO:0000256" key="4">
    <source>
        <dbReference type="ARBA" id="ARBA00022737"/>
    </source>
</evidence>
<keyword evidence="17" id="KW-1185">Reference proteome</keyword>
<keyword evidence="9" id="KW-0233">DNA recombination</keyword>
<accession>A0A2Z6NFI2</accession>
<dbReference type="InterPro" id="IPR045145">
    <property type="entry name" value="PTHR15271"/>
</dbReference>
<dbReference type="PROSITE" id="PS50294">
    <property type="entry name" value="WD_REPEATS_REGION"/>
    <property type="match status" value="2"/>
</dbReference>
<feature type="compositionally biased region" description="Basic and acidic residues" evidence="14">
    <location>
        <begin position="545"/>
        <end position="555"/>
    </location>
</feature>
<keyword evidence="7" id="KW-0805">Transcription regulation</keyword>
<organism evidence="16 17">
    <name type="scientific">Trifolium subterraneum</name>
    <name type="common">Subterranean clover</name>
    <dbReference type="NCBI Taxonomy" id="3900"/>
    <lineage>
        <taxon>Eukaryota</taxon>
        <taxon>Viridiplantae</taxon>
        <taxon>Streptophyta</taxon>
        <taxon>Embryophyta</taxon>
        <taxon>Tracheophyta</taxon>
        <taxon>Spermatophyta</taxon>
        <taxon>Magnoliopsida</taxon>
        <taxon>eudicotyledons</taxon>
        <taxon>Gunneridae</taxon>
        <taxon>Pentapetalae</taxon>
        <taxon>rosids</taxon>
        <taxon>fabids</taxon>
        <taxon>Fabales</taxon>
        <taxon>Fabaceae</taxon>
        <taxon>Papilionoideae</taxon>
        <taxon>50 kb inversion clade</taxon>
        <taxon>NPAAA clade</taxon>
        <taxon>Hologalegina</taxon>
        <taxon>IRL clade</taxon>
        <taxon>Trifolieae</taxon>
        <taxon>Trifolium</taxon>
    </lineage>
</organism>
<dbReference type="OrthoDB" id="71227at2759"/>
<proteinExistence type="inferred from homology"/>
<sequence>MKGGTVQINWHESKPVLTLDFHPLSATLATAGADYDIKLWSIKPSGAQKKLPEVTYVNSLSYHSSAVNVIRFSSSGELLASGSDGGELLIWKLHSTDTGQTWKVLKISHIKDIMDLEWSTDAAYIISGSVDNSCIIWDVNKGTNLQTLDTHAHYVQGVAWDPLGKYLASLSSDRTCRIYISKPQKSKGVEKINYVCKHVISKAEQPLLKNSKSTKYHLFHDETLPSFFRRLAWSPDGSFLLVPAGSYKVGTASESVNAAYIFSRKDLSRPAIQLPCASKAIVAVRFCPIFFNLKGTNSDGLFKLPYRIVFAVATLNSLYIYDTESTSPIAVFAGLHYAPVTDITWSPDARYLAFSSQDGFCSLVEFEDGELGSPYCLSKGNVSDMDSKSTLQTANDVVLPTGSVGEVVAESRKMEAEEKVDDMDIETSRDIGAVTSESCDKAEDMIIKSTGNVSAVIANSRKNEARHKADDMVIEGGKADSMKSDAEEKTDDMIIETNETANIEAALLDDRKTEDATAKQVSSSGSVNFGAEEKELKQPVNPDNKQSEAEKKADKPQSTLDGIKPRPEEKIGNQLSSSKSTPVTNKPARKRITPVAIDP</sequence>
<evidence type="ECO:0000256" key="14">
    <source>
        <dbReference type="SAM" id="MobiDB-lite"/>
    </source>
</evidence>
<feature type="repeat" description="WD" evidence="13">
    <location>
        <begin position="106"/>
        <end position="147"/>
    </location>
</feature>
<keyword evidence="6" id="KW-0156">Chromatin regulator</keyword>
<feature type="repeat" description="WD" evidence="13">
    <location>
        <begin position="60"/>
        <end position="101"/>
    </location>
</feature>
<dbReference type="PROSITE" id="PS50082">
    <property type="entry name" value="WD_REPEATS_2"/>
    <property type="match status" value="4"/>
</dbReference>
<protein>
    <recommendedName>
        <fullName evidence="12">CAF-1 p60 homolog</fullName>
    </recommendedName>
</protein>
<evidence type="ECO:0000256" key="12">
    <source>
        <dbReference type="ARBA" id="ARBA00077035"/>
    </source>
</evidence>
<dbReference type="InterPro" id="IPR015943">
    <property type="entry name" value="WD40/YVTN_repeat-like_dom_sf"/>
</dbReference>
<dbReference type="GO" id="GO:0006310">
    <property type="term" value="P:DNA recombination"/>
    <property type="evidence" value="ECO:0007669"/>
    <property type="project" value="UniProtKB-KW"/>
</dbReference>
<reference evidence="17" key="1">
    <citation type="journal article" date="2017" name="Front. Plant Sci.">
        <title>Climate Clever Clovers: New Paradigm to Reduce the Environmental Footprint of Ruminants by Breeding Low Methanogenic Forages Utilizing Haplotype Variation.</title>
        <authorList>
            <person name="Kaur P."/>
            <person name="Appels R."/>
            <person name="Bayer P.E."/>
            <person name="Keeble-Gagnere G."/>
            <person name="Wang J."/>
            <person name="Hirakawa H."/>
            <person name="Shirasawa K."/>
            <person name="Vercoe P."/>
            <person name="Stefanova K."/>
            <person name="Durmic Z."/>
            <person name="Nichols P."/>
            <person name="Revell C."/>
            <person name="Isobe S.N."/>
            <person name="Edwards D."/>
            <person name="Erskine W."/>
        </authorList>
    </citation>
    <scope>NUCLEOTIDE SEQUENCE [LARGE SCALE GENOMIC DNA]</scope>
    <source>
        <strain evidence="17">cv. Daliak</strain>
    </source>
</reference>
<dbReference type="PANTHER" id="PTHR15271:SF4">
    <property type="entry name" value="CHROMATIN ASSEMBLY FACTOR 1 SUBUNIT B"/>
    <property type="match status" value="1"/>
</dbReference>
<comment type="similarity">
    <text evidence="2">Belongs to the WD repeat HIR1 family.</text>
</comment>
<name>A0A2Z6NFI2_TRISU</name>
<dbReference type="InterPro" id="IPR036322">
    <property type="entry name" value="WD40_repeat_dom_sf"/>
</dbReference>
<keyword evidence="4" id="KW-0677">Repeat</keyword>
<evidence type="ECO:0000256" key="2">
    <source>
        <dbReference type="ARBA" id="ARBA00007306"/>
    </source>
</evidence>
<evidence type="ECO:0000256" key="1">
    <source>
        <dbReference type="ARBA" id="ARBA00004123"/>
    </source>
</evidence>
<dbReference type="GO" id="GO:0006335">
    <property type="term" value="P:DNA replication-dependent chromatin assembly"/>
    <property type="evidence" value="ECO:0007669"/>
    <property type="project" value="InterPro"/>
</dbReference>
<dbReference type="InterPro" id="IPR001680">
    <property type="entry name" value="WD40_rpt"/>
</dbReference>
<keyword evidence="11" id="KW-0539">Nucleus</keyword>
<dbReference type="AlphaFoldDB" id="A0A2Z6NFI2"/>
<dbReference type="GO" id="GO:0005634">
    <property type="term" value="C:nucleus"/>
    <property type="evidence" value="ECO:0007669"/>
    <property type="project" value="UniProtKB-SubCell"/>
</dbReference>
<evidence type="ECO:0000256" key="5">
    <source>
        <dbReference type="ARBA" id="ARBA00022763"/>
    </source>
</evidence>
<feature type="repeat" description="WD" evidence="13">
    <location>
        <begin position="148"/>
        <end position="179"/>
    </location>
</feature>
<keyword evidence="10" id="KW-0234">DNA repair</keyword>
<evidence type="ECO:0000313" key="17">
    <source>
        <dbReference type="Proteomes" id="UP000242715"/>
    </source>
</evidence>
<dbReference type="SUPFAM" id="SSF50978">
    <property type="entry name" value="WD40 repeat-like"/>
    <property type="match status" value="1"/>
</dbReference>
<dbReference type="InterPro" id="IPR055410">
    <property type="entry name" value="Beta-prop_CAF1B_HIR1"/>
</dbReference>